<dbReference type="InterPro" id="IPR020449">
    <property type="entry name" value="Tscrpt_reg_AraC-type_HTH"/>
</dbReference>
<evidence type="ECO:0000256" key="3">
    <source>
        <dbReference type="ARBA" id="ARBA00023163"/>
    </source>
</evidence>
<dbReference type="PRINTS" id="PR00032">
    <property type="entry name" value="HTHARAC"/>
</dbReference>
<dbReference type="GO" id="GO:0003677">
    <property type="term" value="F:DNA binding"/>
    <property type="evidence" value="ECO:0007669"/>
    <property type="project" value="UniProtKB-KW"/>
</dbReference>
<dbReference type="PROSITE" id="PS00041">
    <property type="entry name" value="HTH_ARAC_FAMILY_1"/>
    <property type="match status" value="1"/>
</dbReference>
<dbReference type="InterPro" id="IPR018060">
    <property type="entry name" value="HTH_AraC"/>
</dbReference>
<dbReference type="Proteomes" id="UP000791080">
    <property type="component" value="Unassembled WGS sequence"/>
</dbReference>
<keyword evidence="1" id="KW-0805">Transcription regulation</keyword>
<accession>A0ABT1JES6</accession>
<evidence type="ECO:0000259" key="5">
    <source>
        <dbReference type="PROSITE" id="PS01124"/>
    </source>
</evidence>
<dbReference type="Gene3D" id="1.10.10.60">
    <property type="entry name" value="Homeodomain-like"/>
    <property type="match status" value="2"/>
</dbReference>
<dbReference type="InterPro" id="IPR009057">
    <property type="entry name" value="Homeodomain-like_sf"/>
</dbReference>
<sequence>MTSGVEKAVERVIEMMYDHLGEQLTIDDLARTALFSKFHFTRVFQRITGVSPGRFLSAIRLARAKELLVSTSLTVAEISHLVGYSSIGTFSSRFRYSVGVSPTTYRQCDGSVSEPFGRAVPEQPTGPASRVRGTVESAVWDCSRVIFLGLFAGRLPEGEPAECVVLDGPGPYTMDRVPAGIWYVLAHALPAGRPHRGWGDRAAGPPAERTLLGTTGPVTVEAEGVCAADVTLRPRSIFDPPILLASASDRCRARDRLVDLRGGQRDGGQPDGPGGSVPLPRVADARPSGAVREPAGGGL</sequence>
<dbReference type="SMART" id="SM00342">
    <property type="entry name" value="HTH_ARAC"/>
    <property type="match status" value="1"/>
</dbReference>
<name>A0ABT1JES6_ACTCY</name>
<evidence type="ECO:0000313" key="7">
    <source>
        <dbReference type="Proteomes" id="UP000791080"/>
    </source>
</evidence>
<keyword evidence="7" id="KW-1185">Reference proteome</keyword>
<evidence type="ECO:0000256" key="4">
    <source>
        <dbReference type="SAM" id="MobiDB-lite"/>
    </source>
</evidence>
<reference evidence="6 7" key="1">
    <citation type="submission" date="2022-06" db="EMBL/GenBank/DDBJ databases">
        <title>Genomic Encyclopedia of Type Strains, Phase I: the one thousand microbial genomes (KMG-I) project.</title>
        <authorList>
            <person name="Kyrpides N."/>
        </authorList>
    </citation>
    <scope>NUCLEOTIDE SEQUENCE [LARGE SCALE GENOMIC DNA]</scope>
    <source>
        <strain evidence="6 7">DSM 43889</strain>
    </source>
</reference>
<feature type="compositionally biased region" description="Gly residues" evidence="4">
    <location>
        <begin position="265"/>
        <end position="275"/>
    </location>
</feature>
<keyword evidence="2 6" id="KW-0238">DNA-binding</keyword>
<keyword evidence="3" id="KW-0804">Transcription</keyword>
<dbReference type="InterPro" id="IPR018062">
    <property type="entry name" value="HTH_AraC-typ_CS"/>
</dbReference>
<feature type="domain" description="HTH araC/xylS-type" evidence="5">
    <location>
        <begin position="10"/>
        <end position="108"/>
    </location>
</feature>
<dbReference type="EMBL" id="AUBJ02000001">
    <property type="protein sequence ID" value="MCP2330784.1"/>
    <property type="molecule type" value="Genomic_DNA"/>
</dbReference>
<comment type="caution">
    <text evidence="6">The sequence shown here is derived from an EMBL/GenBank/DDBJ whole genome shotgun (WGS) entry which is preliminary data.</text>
</comment>
<evidence type="ECO:0000313" key="6">
    <source>
        <dbReference type="EMBL" id="MCP2330784.1"/>
    </source>
</evidence>
<dbReference type="PANTHER" id="PTHR46796">
    <property type="entry name" value="HTH-TYPE TRANSCRIPTIONAL ACTIVATOR RHAS-RELATED"/>
    <property type="match status" value="1"/>
</dbReference>
<proteinExistence type="predicted"/>
<evidence type="ECO:0000256" key="1">
    <source>
        <dbReference type="ARBA" id="ARBA00023015"/>
    </source>
</evidence>
<dbReference type="SUPFAM" id="SSF46689">
    <property type="entry name" value="Homeodomain-like"/>
    <property type="match status" value="2"/>
</dbReference>
<dbReference type="RefSeq" id="WP_081715662.1">
    <property type="nucleotide sequence ID" value="NZ_AUBJ02000001.1"/>
</dbReference>
<dbReference type="PANTHER" id="PTHR46796:SF2">
    <property type="entry name" value="TRANSCRIPTIONAL REGULATORY PROTEIN"/>
    <property type="match status" value="1"/>
</dbReference>
<feature type="region of interest" description="Disordered" evidence="4">
    <location>
        <begin position="260"/>
        <end position="299"/>
    </location>
</feature>
<dbReference type="InterPro" id="IPR050204">
    <property type="entry name" value="AraC_XylS_family_regulators"/>
</dbReference>
<gene>
    <name evidence="6" type="ORF">G443_001054</name>
</gene>
<protein>
    <submittedName>
        <fullName evidence="6">AraC-type DNA-binding protein</fullName>
    </submittedName>
</protein>
<organism evidence="6 7">
    <name type="scientific">Actinoalloteichus caeruleus DSM 43889</name>
    <dbReference type="NCBI Taxonomy" id="1120930"/>
    <lineage>
        <taxon>Bacteria</taxon>
        <taxon>Bacillati</taxon>
        <taxon>Actinomycetota</taxon>
        <taxon>Actinomycetes</taxon>
        <taxon>Pseudonocardiales</taxon>
        <taxon>Pseudonocardiaceae</taxon>
        <taxon>Actinoalloteichus</taxon>
        <taxon>Actinoalloteichus cyanogriseus</taxon>
    </lineage>
</organism>
<dbReference type="Pfam" id="PF12833">
    <property type="entry name" value="HTH_18"/>
    <property type="match status" value="1"/>
</dbReference>
<evidence type="ECO:0000256" key="2">
    <source>
        <dbReference type="ARBA" id="ARBA00023125"/>
    </source>
</evidence>
<dbReference type="PROSITE" id="PS01124">
    <property type="entry name" value="HTH_ARAC_FAMILY_2"/>
    <property type="match status" value="1"/>
</dbReference>